<dbReference type="SUPFAM" id="SSF53474">
    <property type="entry name" value="alpha/beta-Hydrolases"/>
    <property type="match status" value="1"/>
</dbReference>
<comment type="similarity">
    <text evidence="1">Belongs to the AB hydrolase superfamily.</text>
</comment>
<reference evidence="4 5" key="1">
    <citation type="submission" date="2020-02" db="EMBL/GenBank/DDBJ databases">
        <title>Whole-genome analyses of novel actinobacteria.</title>
        <authorList>
            <person name="Sahin N."/>
            <person name="Tokatli A."/>
        </authorList>
    </citation>
    <scope>NUCLEOTIDE SEQUENCE [LARGE SCALE GENOMIC DNA]</scope>
    <source>
        <strain evidence="4 5">YC419</strain>
    </source>
</reference>
<sequence>MISQLVAVPADEVTLAGDFVLPAQARAVVLFAHGSGSSRHSPRNRMVAAELRTAGLGTLLMDLLSEREDVQDALTAEYRFDIPLLGRRLVAAIDWLDGQPEARGLPIALFGASTGAAAALVAAAERPGRVLTVVSRGGRPDLASDALERVRAPVLLIVGGRDRQVLGLNEEAAGRLRAPHSLHVVPGATHLFEEPGALEQVARTAKEWCVERVRTAGEAGEQR</sequence>
<dbReference type="Gene3D" id="3.40.50.1820">
    <property type="entry name" value="alpha/beta hydrolase"/>
    <property type="match status" value="1"/>
</dbReference>
<evidence type="ECO:0000313" key="4">
    <source>
        <dbReference type="EMBL" id="NGO43180.1"/>
    </source>
</evidence>
<dbReference type="GO" id="GO:0016787">
    <property type="term" value="F:hydrolase activity"/>
    <property type="evidence" value="ECO:0007669"/>
    <property type="project" value="UniProtKB-KW"/>
</dbReference>
<comment type="caution">
    <text evidence="4">The sequence shown here is derived from an EMBL/GenBank/DDBJ whole genome shotgun (WGS) entry which is preliminary data.</text>
</comment>
<dbReference type="Pfam" id="PF01738">
    <property type="entry name" value="DLH"/>
    <property type="match status" value="1"/>
</dbReference>
<protein>
    <submittedName>
        <fullName evidence="4">Hydrolase</fullName>
    </submittedName>
</protein>
<evidence type="ECO:0000259" key="3">
    <source>
        <dbReference type="Pfam" id="PF01738"/>
    </source>
</evidence>
<name>A0ABX0DMT1_9ACTN</name>
<gene>
    <name evidence="4" type="ORF">G6048_13705</name>
</gene>
<proteinExistence type="inferred from homology"/>
<evidence type="ECO:0000256" key="1">
    <source>
        <dbReference type="ARBA" id="ARBA00008645"/>
    </source>
</evidence>
<dbReference type="PANTHER" id="PTHR22946">
    <property type="entry name" value="DIENELACTONE HYDROLASE DOMAIN-CONTAINING PROTEIN-RELATED"/>
    <property type="match status" value="1"/>
</dbReference>
<organism evidence="4 5">
    <name type="scientific">Streptomyces ureilyticus</name>
    <dbReference type="NCBI Taxonomy" id="1775131"/>
    <lineage>
        <taxon>Bacteria</taxon>
        <taxon>Bacillati</taxon>
        <taxon>Actinomycetota</taxon>
        <taxon>Actinomycetes</taxon>
        <taxon>Kitasatosporales</taxon>
        <taxon>Streptomycetaceae</taxon>
        <taxon>Streptomyces</taxon>
    </lineage>
</organism>
<feature type="domain" description="Dienelactone hydrolase" evidence="3">
    <location>
        <begin position="47"/>
        <end position="206"/>
    </location>
</feature>
<keyword evidence="5" id="KW-1185">Reference proteome</keyword>
<keyword evidence="2 4" id="KW-0378">Hydrolase</keyword>
<dbReference type="EMBL" id="JAAKZX010000034">
    <property type="protein sequence ID" value="NGO43180.1"/>
    <property type="molecule type" value="Genomic_DNA"/>
</dbReference>
<dbReference type="RefSeq" id="WP_165339795.1">
    <property type="nucleotide sequence ID" value="NZ_JAAKZX010000034.1"/>
</dbReference>
<evidence type="ECO:0000313" key="5">
    <source>
        <dbReference type="Proteomes" id="UP001518140"/>
    </source>
</evidence>
<accession>A0ABX0DMT1</accession>
<dbReference type="PANTHER" id="PTHR22946:SF9">
    <property type="entry name" value="POLYKETIDE TRANSFERASE AF380"/>
    <property type="match status" value="1"/>
</dbReference>
<dbReference type="InterPro" id="IPR029058">
    <property type="entry name" value="AB_hydrolase_fold"/>
</dbReference>
<dbReference type="InterPro" id="IPR002925">
    <property type="entry name" value="Dienelactn_hydro"/>
</dbReference>
<evidence type="ECO:0000256" key="2">
    <source>
        <dbReference type="ARBA" id="ARBA00022801"/>
    </source>
</evidence>
<dbReference type="InterPro" id="IPR050261">
    <property type="entry name" value="FrsA_esterase"/>
</dbReference>
<dbReference type="Proteomes" id="UP001518140">
    <property type="component" value="Unassembled WGS sequence"/>
</dbReference>